<organism evidence="6 7">
    <name type="scientific">Pedobacter aquae</name>
    <dbReference type="NCBI Taxonomy" id="2605747"/>
    <lineage>
        <taxon>Bacteria</taxon>
        <taxon>Pseudomonadati</taxon>
        <taxon>Bacteroidota</taxon>
        <taxon>Sphingobacteriia</taxon>
        <taxon>Sphingobacteriales</taxon>
        <taxon>Sphingobacteriaceae</taxon>
        <taxon>Pedobacter</taxon>
    </lineage>
</organism>
<evidence type="ECO:0000256" key="4">
    <source>
        <dbReference type="ARBA" id="ARBA00023239"/>
    </source>
</evidence>
<dbReference type="Proteomes" id="UP000323653">
    <property type="component" value="Chromosome"/>
</dbReference>
<evidence type="ECO:0000256" key="3">
    <source>
        <dbReference type="ARBA" id="ARBA00011233"/>
    </source>
</evidence>
<dbReference type="AlphaFoldDB" id="A0A5C0VND6"/>
<dbReference type="Gene3D" id="3.20.20.70">
    <property type="entry name" value="Aldolase class I"/>
    <property type="match status" value="1"/>
</dbReference>
<gene>
    <name evidence="6" type="ORF">FYC62_16240</name>
</gene>
<dbReference type="KEGG" id="pej:FYC62_16240"/>
<dbReference type="SUPFAM" id="SSF51569">
    <property type="entry name" value="Aldolase"/>
    <property type="match status" value="1"/>
</dbReference>
<name>A0A5C0VND6_9SPHI</name>
<proteinExistence type="inferred from homology"/>
<dbReference type="PANTHER" id="PTHR30246">
    <property type="entry name" value="2-KETO-3-DEOXY-6-PHOSPHOGLUCONATE ALDOLASE"/>
    <property type="match status" value="1"/>
</dbReference>
<evidence type="ECO:0000256" key="2">
    <source>
        <dbReference type="ARBA" id="ARBA00006906"/>
    </source>
</evidence>
<evidence type="ECO:0000256" key="1">
    <source>
        <dbReference type="ARBA" id="ARBA00004761"/>
    </source>
</evidence>
<comment type="pathway">
    <text evidence="1">Carbohydrate acid metabolism.</text>
</comment>
<dbReference type="GO" id="GO:0016829">
    <property type="term" value="F:lyase activity"/>
    <property type="evidence" value="ECO:0007669"/>
    <property type="project" value="UniProtKB-KW"/>
</dbReference>
<evidence type="ECO:0000313" key="6">
    <source>
        <dbReference type="EMBL" id="QEK53051.1"/>
    </source>
</evidence>
<evidence type="ECO:0000313" key="7">
    <source>
        <dbReference type="Proteomes" id="UP000323653"/>
    </source>
</evidence>
<dbReference type="InterPro" id="IPR013785">
    <property type="entry name" value="Aldolase_TIM"/>
</dbReference>
<accession>A0A5C0VND6</accession>
<dbReference type="Pfam" id="PF01081">
    <property type="entry name" value="Aldolase"/>
    <property type="match status" value="1"/>
</dbReference>
<comment type="similarity">
    <text evidence="2">Belongs to the KHG/KDPG aldolase family.</text>
</comment>
<dbReference type="EMBL" id="CP043329">
    <property type="protein sequence ID" value="QEK53051.1"/>
    <property type="molecule type" value="Genomic_DNA"/>
</dbReference>
<dbReference type="RefSeq" id="WP_039447959.1">
    <property type="nucleotide sequence ID" value="NZ_CP043329.1"/>
</dbReference>
<protein>
    <submittedName>
        <fullName evidence="6">Bifunctional 4-hydroxy-2-oxoglutarate aldolase/2-dehydro-3-deoxy-phosphogluconate aldolase</fullName>
    </submittedName>
</protein>
<dbReference type="PANTHER" id="PTHR30246:SF1">
    <property type="entry name" value="2-DEHYDRO-3-DEOXY-6-PHOSPHOGALACTONATE ALDOLASE-RELATED"/>
    <property type="match status" value="1"/>
</dbReference>
<keyword evidence="5" id="KW-0119">Carbohydrate metabolism</keyword>
<evidence type="ECO:0000256" key="5">
    <source>
        <dbReference type="ARBA" id="ARBA00023277"/>
    </source>
</evidence>
<keyword evidence="4" id="KW-0456">Lyase</keyword>
<dbReference type="InterPro" id="IPR031338">
    <property type="entry name" value="KDPG/KHG_AS_2"/>
</dbReference>
<dbReference type="PROSITE" id="PS00160">
    <property type="entry name" value="ALDOLASE_KDPG_KHG_2"/>
    <property type="match status" value="1"/>
</dbReference>
<sequence length="218" mass="24013">MPHKQTILDTIIGQGMLPLFYHEDKELSLDIIKTLYQAGVKTLEYTNRGPAALENFRYLKSQLKDLPDFYLGIGTIKNTKEAQDFIDAGADYIVCPTVNVAVGELVNSLDMLWIPGCMTPTEISTAQGVGALLIKLFPANVLGTGFVSAIRELFVGQHFMPTGGVEIEEKNIREWFKAGVSAVGMGSKLISKDVMQNRALDELAKNTAEAFRLIKLCK</sequence>
<dbReference type="InterPro" id="IPR000887">
    <property type="entry name" value="Aldlse_KDPG_KHG"/>
</dbReference>
<keyword evidence="7" id="KW-1185">Reference proteome</keyword>
<reference evidence="6 7" key="1">
    <citation type="submission" date="2019-08" db="EMBL/GenBank/DDBJ databases">
        <title>Pedobacter sp. nov., isolated from Han river, South Korea.</title>
        <authorList>
            <person name="Lee D.-H."/>
            <person name="Kim Y.-S."/>
            <person name="Hwang E.-M."/>
            <person name="Le Tran T.C."/>
            <person name="Cha C.-J."/>
        </authorList>
    </citation>
    <scope>NUCLEOTIDE SEQUENCE [LARGE SCALE GENOMIC DNA]</scope>
    <source>
        <strain evidence="6 7">CJ43</strain>
    </source>
</reference>
<comment type="subunit">
    <text evidence="3">Homotrimer.</text>
</comment>
<dbReference type="CDD" id="cd00452">
    <property type="entry name" value="KDPG_aldolase"/>
    <property type="match status" value="1"/>
</dbReference>